<organism evidence="2 3">
    <name type="scientific">Halorarum halophilum</name>
    <dbReference type="NCBI Taxonomy" id="2743090"/>
    <lineage>
        <taxon>Archaea</taxon>
        <taxon>Methanobacteriati</taxon>
        <taxon>Methanobacteriota</taxon>
        <taxon>Stenosarchaea group</taxon>
        <taxon>Halobacteria</taxon>
        <taxon>Halobacteriales</taxon>
        <taxon>Haloferacaceae</taxon>
        <taxon>Halorarum</taxon>
    </lineage>
</organism>
<feature type="domain" description="DUF7344" evidence="1">
    <location>
        <begin position="25"/>
        <end position="103"/>
    </location>
</feature>
<proteinExistence type="predicted"/>
<dbReference type="OrthoDB" id="247722at2157"/>
<dbReference type="InterPro" id="IPR055768">
    <property type="entry name" value="DUF7344"/>
</dbReference>
<protein>
    <recommendedName>
        <fullName evidence="1">DUF7344 domain-containing protein</fullName>
    </recommendedName>
</protein>
<evidence type="ECO:0000313" key="2">
    <source>
        <dbReference type="EMBL" id="QLG26102.1"/>
    </source>
</evidence>
<name>A0A7D5KKE9_9EURY</name>
<dbReference type="RefSeq" id="WP_179167677.1">
    <property type="nucleotide sequence ID" value="NZ_CP058529.1"/>
</dbReference>
<dbReference type="Pfam" id="PF24035">
    <property type="entry name" value="DUF7344"/>
    <property type="match status" value="1"/>
</dbReference>
<dbReference type="GeneID" id="56027260"/>
<sequence>MSNDTRMHSESAKGEDAIVDQNRLFSAMGSRRSRLALAYLHEHDDQLSLADLADEVAVAEHDRSVADVPAEAVKRVHVSLYHNEVPKLRNLGLVAYEQERDLVALSEDGADATSLLIELDLL</sequence>
<reference evidence="2 3" key="1">
    <citation type="submission" date="2020-07" db="EMBL/GenBank/DDBJ databases">
        <title>Gai3-2, isolated from salt lake.</title>
        <authorList>
            <person name="Cui H."/>
            <person name="Shi X."/>
        </authorList>
    </citation>
    <scope>NUCLEOTIDE SEQUENCE [LARGE SCALE GENOMIC DNA]</scope>
    <source>
        <strain evidence="2 3">Gai3-2</strain>
    </source>
</reference>
<evidence type="ECO:0000259" key="1">
    <source>
        <dbReference type="Pfam" id="PF24035"/>
    </source>
</evidence>
<dbReference type="KEGG" id="halg:HUG10_00465"/>
<dbReference type="Proteomes" id="UP000509750">
    <property type="component" value="Chromosome"/>
</dbReference>
<dbReference type="EMBL" id="CP058529">
    <property type="protein sequence ID" value="QLG26102.1"/>
    <property type="molecule type" value="Genomic_DNA"/>
</dbReference>
<keyword evidence="3" id="KW-1185">Reference proteome</keyword>
<evidence type="ECO:0000313" key="3">
    <source>
        <dbReference type="Proteomes" id="UP000509750"/>
    </source>
</evidence>
<dbReference type="AlphaFoldDB" id="A0A7D5KKE9"/>
<gene>
    <name evidence="2" type="ORF">HUG10_00465</name>
</gene>
<accession>A0A7D5KKE9</accession>